<keyword evidence="2" id="KW-1133">Transmembrane helix</keyword>
<feature type="region of interest" description="Disordered" evidence="1">
    <location>
        <begin position="21"/>
        <end position="42"/>
    </location>
</feature>
<sequence>MFGPKTVLLLVLAVALSRGSVPESDDANSVDHREGKAVDVSEQNVTAGKSLEDEFLDDLTNQCTKEMTLTCVRRNLYTYVGKSLDMKDLKITESLVFEKSDRERIDDARSDRAMKLDEEEKEEGDEKIVGEGEEGKNTFEDVLYEKGARFLMSHDLSIQLPKTFFDGATLKFSPKSLEDDGVLIKLEMPKAPAEEKSLEEGEKGRLFFHHKHKHFKKRLIMGFFALLLVIKLIKIKLLYLLPIILGVGTVKKLILKALIFIFPAFASIFKYCAGHKTHHHHTVAYHHLPVEPSIFDDWGPGPGGPVYHRRNEHTANGGYLSETAPEYYHYPPPPQKGYHPFLDDDRINRNVVVSEPPQFQYPPHPNANPRPPPKLSGFSKPSYSRNPPSHHPPQNPTRFNQPSAVHNVPPPPRVVSPPHAPVQQQVASVPAVHLVPAQQVHIATAGGNQKVYSPGVEEAVVRSQITLQQQQTALQQQQQALQQQTLLHQQALALQRQQQLQREQALLLQQQRLAAMTTKNPATAAATTPAPRVYDSFYSPILHKIDNVFAQMSFTEEGCRERLVCSMYKNPTRFSPHSNLISAELSRI</sequence>
<dbReference type="PANTHER" id="PTHR21879:SF4">
    <property type="entry name" value="OSIRIS 17, ISOFORM C"/>
    <property type="match status" value="1"/>
</dbReference>
<dbReference type="GO" id="GO:0016020">
    <property type="term" value="C:membrane"/>
    <property type="evidence" value="ECO:0007669"/>
    <property type="project" value="TreeGrafter"/>
</dbReference>
<keyword evidence="5" id="KW-1185">Reference proteome</keyword>
<dbReference type="Proteomes" id="UP000792457">
    <property type="component" value="Unassembled WGS sequence"/>
</dbReference>
<feature type="transmembrane region" description="Helical" evidence="2">
    <location>
        <begin position="253"/>
        <end position="271"/>
    </location>
</feature>
<dbReference type="OrthoDB" id="6334967at2759"/>
<protein>
    <submittedName>
        <fullName evidence="4">Uncharacterized protein</fullName>
    </submittedName>
</protein>
<feature type="region of interest" description="Disordered" evidence="1">
    <location>
        <begin position="108"/>
        <end position="127"/>
    </location>
</feature>
<evidence type="ECO:0000256" key="2">
    <source>
        <dbReference type="SAM" id="Phobius"/>
    </source>
</evidence>
<keyword evidence="2" id="KW-0812">Transmembrane</keyword>
<dbReference type="EMBL" id="KZ308512">
    <property type="protein sequence ID" value="KAG8230795.1"/>
    <property type="molecule type" value="Genomic_DNA"/>
</dbReference>
<feature type="transmembrane region" description="Helical" evidence="2">
    <location>
        <begin position="219"/>
        <end position="241"/>
    </location>
</feature>
<gene>
    <name evidence="4" type="ORF">J437_LFUL011359</name>
</gene>
<feature type="signal peptide" evidence="3">
    <location>
        <begin position="1"/>
        <end position="19"/>
    </location>
</feature>
<feature type="region of interest" description="Disordered" evidence="1">
    <location>
        <begin position="355"/>
        <end position="419"/>
    </location>
</feature>
<evidence type="ECO:0000313" key="4">
    <source>
        <dbReference type="EMBL" id="KAG8230795.1"/>
    </source>
</evidence>
<dbReference type="InterPro" id="IPR012464">
    <property type="entry name" value="DUF1676"/>
</dbReference>
<evidence type="ECO:0000256" key="3">
    <source>
        <dbReference type="SAM" id="SignalP"/>
    </source>
</evidence>
<feature type="compositionally biased region" description="Pro residues" evidence="1">
    <location>
        <begin position="408"/>
        <end position="419"/>
    </location>
</feature>
<feature type="chain" id="PRO_5035455474" evidence="3">
    <location>
        <begin position="20"/>
        <end position="588"/>
    </location>
</feature>
<name>A0A8K0P053_LADFU</name>
<dbReference type="Pfam" id="PF07898">
    <property type="entry name" value="DUF1676"/>
    <property type="match status" value="1"/>
</dbReference>
<accession>A0A8K0P053</accession>
<keyword evidence="3" id="KW-0732">Signal</keyword>
<organism evidence="4 5">
    <name type="scientific">Ladona fulva</name>
    <name type="common">Scarce chaser dragonfly</name>
    <name type="synonym">Libellula fulva</name>
    <dbReference type="NCBI Taxonomy" id="123851"/>
    <lineage>
        <taxon>Eukaryota</taxon>
        <taxon>Metazoa</taxon>
        <taxon>Ecdysozoa</taxon>
        <taxon>Arthropoda</taxon>
        <taxon>Hexapoda</taxon>
        <taxon>Insecta</taxon>
        <taxon>Pterygota</taxon>
        <taxon>Palaeoptera</taxon>
        <taxon>Odonata</taxon>
        <taxon>Epiprocta</taxon>
        <taxon>Anisoptera</taxon>
        <taxon>Libelluloidea</taxon>
        <taxon>Libellulidae</taxon>
        <taxon>Ladona</taxon>
    </lineage>
</organism>
<evidence type="ECO:0000256" key="1">
    <source>
        <dbReference type="SAM" id="MobiDB-lite"/>
    </source>
</evidence>
<dbReference type="AlphaFoldDB" id="A0A8K0P053"/>
<comment type="caution">
    <text evidence="4">The sequence shown here is derived from an EMBL/GenBank/DDBJ whole genome shotgun (WGS) entry which is preliminary data.</text>
</comment>
<evidence type="ECO:0000313" key="5">
    <source>
        <dbReference type="Proteomes" id="UP000792457"/>
    </source>
</evidence>
<proteinExistence type="predicted"/>
<keyword evidence="2" id="KW-0472">Membrane</keyword>
<reference evidence="4" key="2">
    <citation type="submission" date="2017-10" db="EMBL/GenBank/DDBJ databases">
        <title>Ladona fulva Genome sequencing and assembly.</title>
        <authorList>
            <person name="Murali S."/>
            <person name="Richards S."/>
            <person name="Bandaranaike D."/>
            <person name="Bellair M."/>
            <person name="Blankenburg K."/>
            <person name="Chao H."/>
            <person name="Dinh H."/>
            <person name="Doddapaneni H."/>
            <person name="Dugan-Rocha S."/>
            <person name="Elkadiri S."/>
            <person name="Gnanaolivu R."/>
            <person name="Hernandez B."/>
            <person name="Skinner E."/>
            <person name="Javaid M."/>
            <person name="Lee S."/>
            <person name="Li M."/>
            <person name="Ming W."/>
            <person name="Munidasa M."/>
            <person name="Muniz J."/>
            <person name="Nguyen L."/>
            <person name="Hughes D."/>
            <person name="Osuji N."/>
            <person name="Pu L.-L."/>
            <person name="Puazo M."/>
            <person name="Qu C."/>
            <person name="Quiroz J."/>
            <person name="Raj R."/>
            <person name="Weissenberger G."/>
            <person name="Xin Y."/>
            <person name="Zou X."/>
            <person name="Han Y."/>
            <person name="Worley K."/>
            <person name="Muzny D."/>
            <person name="Gibbs R."/>
        </authorList>
    </citation>
    <scope>NUCLEOTIDE SEQUENCE</scope>
    <source>
        <strain evidence="4">Sampled in the wild</strain>
    </source>
</reference>
<feature type="compositionally biased region" description="Pro residues" evidence="1">
    <location>
        <begin position="359"/>
        <end position="374"/>
    </location>
</feature>
<reference evidence="4" key="1">
    <citation type="submission" date="2013-04" db="EMBL/GenBank/DDBJ databases">
        <authorList>
            <person name="Qu J."/>
            <person name="Murali S.C."/>
            <person name="Bandaranaike D."/>
            <person name="Bellair M."/>
            <person name="Blankenburg K."/>
            <person name="Chao H."/>
            <person name="Dinh H."/>
            <person name="Doddapaneni H."/>
            <person name="Downs B."/>
            <person name="Dugan-Rocha S."/>
            <person name="Elkadiri S."/>
            <person name="Gnanaolivu R.D."/>
            <person name="Hernandez B."/>
            <person name="Javaid M."/>
            <person name="Jayaseelan J.C."/>
            <person name="Lee S."/>
            <person name="Li M."/>
            <person name="Ming W."/>
            <person name="Munidasa M."/>
            <person name="Muniz J."/>
            <person name="Nguyen L."/>
            <person name="Ongeri F."/>
            <person name="Osuji N."/>
            <person name="Pu L.-L."/>
            <person name="Puazo M."/>
            <person name="Qu C."/>
            <person name="Quiroz J."/>
            <person name="Raj R."/>
            <person name="Weissenberger G."/>
            <person name="Xin Y."/>
            <person name="Zou X."/>
            <person name="Han Y."/>
            <person name="Richards S."/>
            <person name="Worley K."/>
            <person name="Muzny D."/>
            <person name="Gibbs R."/>
        </authorList>
    </citation>
    <scope>NUCLEOTIDE SEQUENCE</scope>
    <source>
        <strain evidence="4">Sampled in the wild</strain>
    </source>
</reference>
<dbReference type="PANTHER" id="PTHR21879">
    <property type="entry name" value="FI03362P-RELATED-RELATED"/>
    <property type="match status" value="1"/>
</dbReference>
<feature type="compositionally biased region" description="Basic and acidic residues" evidence="1">
    <location>
        <begin position="29"/>
        <end position="39"/>
    </location>
</feature>